<accession>A0A8S1V6M8</accession>
<dbReference type="OMA" id="MEFTILM"/>
<evidence type="ECO:0000313" key="1">
    <source>
        <dbReference type="EMBL" id="CAD8172367.1"/>
    </source>
</evidence>
<dbReference type="Proteomes" id="UP000683925">
    <property type="component" value="Unassembled WGS sequence"/>
</dbReference>
<dbReference type="AlphaFoldDB" id="A0A8S1V6M8"/>
<sequence>MEFTILMMKRKIDPIWSQILYIQNFNSNKNYELQHYEFKHSFDSKYPEFDQARIEILILNGEIARASSDFVPMVREEAYENSLSQDQYCRYMVYKMVHYADVFGGIQITEGKFSFHKKTFISMEKMEYTDLDRKALFDSEILLRKKKMIDEDMFQFQKLIDQNVKKEREYALKVYREILDMDNGLDQQSHLLKNKLSVIGYDLKKYSQSIQSNFQQVMVSKDPASTLKELVIEQKVNEEKLTSILKPKKGEKTKKKI</sequence>
<protein>
    <submittedName>
        <fullName evidence="1">Uncharacterized protein</fullName>
    </submittedName>
</protein>
<proteinExistence type="predicted"/>
<name>A0A8S1V6M8_PAROT</name>
<reference evidence="1" key="1">
    <citation type="submission" date="2021-01" db="EMBL/GenBank/DDBJ databases">
        <authorList>
            <consortium name="Genoscope - CEA"/>
            <person name="William W."/>
        </authorList>
    </citation>
    <scope>NUCLEOTIDE SEQUENCE</scope>
</reference>
<keyword evidence="2" id="KW-1185">Reference proteome</keyword>
<dbReference type="OrthoDB" id="292437at2759"/>
<organism evidence="1 2">
    <name type="scientific">Paramecium octaurelia</name>
    <dbReference type="NCBI Taxonomy" id="43137"/>
    <lineage>
        <taxon>Eukaryota</taxon>
        <taxon>Sar</taxon>
        <taxon>Alveolata</taxon>
        <taxon>Ciliophora</taxon>
        <taxon>Intramacronucleata</taxon>
        <taxon>Oligohymenophorea</taxon>
        <taxon>Peniculida</taxon>
        <taxon>Parameciidae</taxon>
        <taxon>Paramecium</taxon>
    </lineage>
</organism>
<evidence type="ECO:0000313" key="2">
    <source>
        <dbReference type="Proteomes" id="UP000683925"/>
    </source>
</evidence>
<dbReference type="EMBL" id="CAJJDP010000059">
    <property type="protein sequence ID" value="CAD8172367.1"/>
    <property type="molecule type" value="Genomic_DNA"/>
</dbReference>
<gene>
    <name evidence="1" type="ORF">POCTA_138.1.T0600077</name>
</gene>
<comment type="caution">
    <text evidence="1">The sequence shown here is derived from an EMBL/GenBank/DDBJ whole genome shotgun (WGS) entry which is preliminary data.</text>
</comment>